<evidence type="ECO:0000313" key="2">
    <source>
        <dbReference type="EMBL" id="KIK62242.1"/>
    </source>
</evidence>
<name>A0A0D0CSE4_9AGAR</name>
<feature type="region of interest" description="Disordered" evidence="1">
    <location>
        <begin position="513"/>
        <end position="533"/>
    </location>
</feature>
<dbReference type="AlphaFoldDB" id="A0A0D0CSE4"/>
<accession>A0A0D0CSE4</accession>
<evidence type="ECO:0000256" key="1">
    <source>
        <dbReference type="SAM" id="MobiDB-lite"/>
    </source>
</evidence>
<proteinExistence type="predicted"/>
<dbReference type="OrthoDB" id="3219396at2759"/>
<dbReference type="HOGENOM" id="CLU_403894_0_0_1"/>
<protein>
    <recommendedName>
        <fullName evidence="4">F-box domain-containing protein</fullName>
    </recommendedName>
</protein>
<sequence>MPVSTDLTRYIPPFFKKLFPQAGPCHVRKLPLDIWVDKIMIYLTIEDVICLRRVSKTLFLITHEPIIWKRFLVRLSIPIPPLRPSLRWSLDLNNFQIEQMVAKAICADDNWRRLSPKLAHTTAQFAYYEIVEMKLLPGGQYMVASVKDTASRVFHICIFCLDHPESNFPPLAKLPLPSKAINIEARFLTHHGRQGIMVMYSLRAPEDGKLRGYNLNELSARAEVDPPFPLRHDCICTFVDMEALELLSDPSVSLNSPEFRARAASLPKPFQLVIHFVSNAPIEHPSLFEADGHPFAAVVQKPNEVVIMDLTTSQLSSIKFARIADYNAAEHKIRAMRVLPKQNQVLVIRTLRLRKLCEDQDQHSVELHTLPELGQLGAVSGQPDQYFIIENRNASSIHISDIYEPLRGHDQPFLYDPDARPPPLSIYVCGEGLEGMENINIPPDQYYDGHRMRWYYPLDHWHEQQTVRDKQYHVRVLPGVHRALVYKVPVDDRTDHPKIKELGRYYNPGYTLSDYPHPAEPDPEEEEGSSVVRQRYRRPADEYLPFKFSSTAFEYIAQHGVSAMTWDESTGRVCVATQKNMKFLIMDVRMVVSPDDRFAQWRRVQGLMNSEAC</sequence>
<evidence type="ECO:0008006" key="4">
    <source>
        <dbReference type="Google" id="ProtNLM"/>
    </source>
</evidence>
<keyword evidence="3" id="KW-1185">Reference proteome</keyword>
<evidence type="ECO:0000313" key="3">
    <source>
        <dbReference type="Proteomes" id="UP000053593"/>
    </source>
</evidence>
<reference evidence="2 3" key="1">
    <citation type="submission" date="2014-04" db="EMBL/GenBank/DDBJ databases">
        <title>Evolutionary Origins and Diversification of the Mycorrhizal Mutualists.</title>
        <authorList>
            <consortium name="DOE Joint Genome Institute"/>
            <consortium name="Mycorrhizal Genomics Consortium"/>
            <person name="Kohler A."/>
            <person name="Kuo A."/>
            <person name="Nagy L.G."/>
            <person name="Floudas D."/>
            <person name="Copeland A."/>
            <person name="Barry K.W."/>
            <person name="Cichocki N."/>
            <person name="Veneault-Fourrey C."/>
            <person name="LaButti K."/>
            <person name="Lindquist E.A."/>
            <person name="Lipzen A."/>
            <person name="Lundell T."/>
            <person name="Morin E."/>
            <person name="Murat C."/>
            <person name="Riley R."/>
            <person name="Ohm R."/>
            <person name="Sun H."/>
            <person name="Tunlid A."/>
            <person name="Henrissat B."/>
            <person name="Grigoriev I.V."/>
            <person name="Hibbett D.S."/>
            <person name="Martin F."/>
        </authorList>
    </citation>
    <scope>NUCLEOTIDE SEQUENCE [LARGE SCALE GENOMIC DNA]</scope>
    <source>
        <strain evidence="2 3">FD-317 M1</strain>
    </source>
</reference>
<dbReference type="Proteomes" id="UP000053593">
    <property type="component" value="Unassembled WGS sequence"/>
</dbReference>
<dbReference type="EMBL" id="KN834768">
    <property type="protein sequence ID" value="KIK62242.1"/>
    <property type="molecule type" value="Genomic_DNA"/>
</dbReference>
<organism evidence="2 3">
    <name type="scientific">Collybiopsis luxurians FD-317 M1</name>
    <dbReference type="NCBI Taxonomy" id="944289"/>
    <lineage>
        <taxon>Eukaryota</taxon>
        <taxon>Fungi</taxon>
        <taxon>Dikarya</taxon>
        <taxon>Basidiomycota</taxon>
        <taxon>Agaricomycotina</taxon>
        <taxon>Agaricomycetes</taxon>
        <taxon>Agaricomycetidae</taxon>
        <taxon>Agaricales</taxon>
        <taxon>Marasmiineae</taxon>
        <taxon>Omphalotaceae</taxon>
        <taxon>Collybiopsis</taxon>
        <taxon>Collybiopsis luxurians</taxon>
    </lineage>
</organism>
<dbReference type="InterPro" id="IPR036047">
    <property type="entry name" value="F-box-like_dom_sf"/>
</dbReference>
<dbReference type="SUPFAM" id="SSF81383">
    <property type="entry name" value="F-box domain"/>
    <property type="match status" value="1"/>
</dbReference>
<gene>
    <name evidence="2" type="ORF">GYMLUDRAFT_260384</name>
</gene>